<dbReference type="AlphaFoldDB" id="A0A7S1FQU0"/>
<sequence length="554" mass="61823">MMMISSMISSKKVILILSSSILLLSKGSHNLKAGVSACEFSEEYELPKVGPLSSDAPPGPHLTGIFGGLQAWIVGLSKYETPITLRFTSLIDAMMWNCVAAYSPSWKDALTKKGAIIRTPSTSTIQNGTETVNLHTSDSRLMCIVNAWLTVVEDWVPEALDPMLGYADQFQYFLPKSHGFDPDVDACFFDNDITNENERAKCLETLAQEKCYAPSTVGKIIGRQVTEYGRNDGWNAYGTLNSDGTPCTSNCRRFTDRTGYRPKMHHKAKKRWQPLLEDDGRGYFTRQEHVTPHIGTLGKPLVLSREEMNSRKLPKPDFSYAKESRKVMERMSKLDDEKKMLIEFFDDKIKMFLSLVSTVIFAGASFEQVLNYVVGVGAGDFDALLLAWKEKVFHDRVRPTTFIQKQMGNESFQTWPGPFSTSNKRIKGKNFEAYTRVMPHSEYVSGSACICQAAYEFTDMWLDKVMGISNSTQITLPMFPAGSSMVEPGMTPASDIAPITMNNLLEFRNTCGQSRLDGGMHFTDSVSDAYKLCEGVGVAAALKSFELWDMTPTP</sequence>
<dbReference type="GO" id="GO:0004601">
    <property type="term" value="F:peroxidase activity"/>
    <property type="evidence" value="ECO:0007669"/>
    <property type="project" value="InterPro"/>
</dbReference>
<feature type="domain" description="Vanadium-dependent haloperoxidase NapH1-like second helical-bundle" evidence="2">
    <location>
        <begin position="378"/>
        <end position="529"/>
    </location>
</feature>
<protein>
    <recommendedName>
        <fullName evidence="2">Vanadium-dependent haloperoxidase NapH1-like second helical-bundle domain-containing protein</fullName>
    </recommendedName>
</protein>
<evidence type="ECO:0000313" key="3">
    <source>
        <dbReference type="EMBL" id="CAD8884075.1"/>
    </source>
</evidence>
<reference evidence="3" key="1">
    <citation type="submission" date="2021-01" db="EMBL/GenBank/DDBJ databases">
        <authorList>
            <person name="Corre E."/>
            <person name="Pelletier E."/>
            <person name="Niang G."/>
            <person name="Scheremetjew M."/>
            <person name="Finn R."/>
            <person name="Kale V."/>
            <person name="Holt S."/>
            <person name="Cochrane G."/>
            <person name="Meng A."/>
            <person name="Brown T."/>
            <person name="Cohen L."/>
        </authorList>
    </citation>
    <scope>NUCLEOTIDE SEQUENCE</scope>
    <source>
        <strain evidence="3">308</strain>
    </source>
</reference>
<feature type="chain" id="PRO_5030810955" description="Vanadium-dependent haloperoxidase NapH1-like second helical-bundle domain-containing protein" evidence="1">
    <location>
        <begin position="28"/>
        <end position="554"/>
    </location>
</feature>
<evidence type="ECO:0000259" key="2">
    <source>
        <dbReference type="Pfam" id="PF22778"/>
    </source>
</evidence>
<evidence type="ECO:0000256" key="1">
    <source>
        <dbReference type="SAM" id="SignalP"/>
    </source>
</evidence>
<dbReference type="EMBL" id="HBFR01015487">
    <property type="protein sequence ID" value="CAD8884075.1"/>
    <property type="molecule type" value="Transcribed_RNA"/>
</dbReference>
<dbReference type="Pfam" id="PF22778">
    <property type="entry name" value="VCPO_2nd"/>
    <property type="match status" value="1"/>
</dbReference>
<dbReference type="SUPFAM" id="SSF48317">
    <property type="entry name" value="Acid phosphatase/Vanadium-dependent haloperoxidase"/>
    <property type="match status" value="1"/>
</dbReference>
<name>A0A7S1FQU0_9STRA</name>
<feature type="signal peptide" evidence="1">
    <location>
        <begin position="1"/>
        <end position="27"/>
    </location>
</feature>
<keyword evidence="1" id="KW-0732">Signal</keyword>
<proteinExistence type="predicted"/>
<dbReference type="InterPro" id="IPR055161">
    <property type="entry name" value="NapH1-like_2nd"/>
</dbReference>
<dbReference type="PANTHER" id="PTHR34599">
    <property type="entry name" value="PEROXIDASE-RELATED"/>
    <property type="match status" value="1"/>
</dbReference>
<dbReference type="InterPro" id="IPR016119">
    <property type="entry name" value="Br/Cl_peroxidase_C"/>
</dbReference>
<dbReference type="InterPro" id="IPR036938">
    <property type="entry name" value="PAP2/HPO_sf"/>
</dbReference>
<organism evidence="3">
    <name type="scientific">Corethron hystrix</name>
    <dbReference type="NCBI Taxonomy" id="216773"/>
    <lineage>
        <taxon>Eukaryota</taxon>
        <taxon>Sar</taxon>
        <taxon>Stramenopiles</taxon>
        <taxon>Ochrophyta</taxon>
        <taxon>Bacillariophyta</taxon>
        <taxon>Coscinodiscophyceae</taxon>
        <taxon>Corethrophycidae</taxon>
        <taxon>Corethrales</taxon>
        <taxon>Corethraceae</taxon>
        <taxon>Corethron</taxon>
    </lineage>
</organism>
<dbReference type="PANTHER" id="PTHR34599:SF2">
    <property type="entry name" value="TRAF-TYPE DOMAIN-CONTAINING PROTEIN"/>
    <property type="match status" value="1"/>
</dbReference>
<accession>A0A7S1FQU0</accession>
<dbReference type="Gene3D" id="1.10.606.10">
    <property type="entry name" value="Vanadium-containing Chloroperoxidase, domain 2"/>
    <property type="match status" value="1"/>
</dbReference>
<gene>
    <name evidence="3" type="ORF">CHYS00102_LOCUS11272</name>
</gene>
<dbReference type="InterPro" id="IPR052559">
    <property type="entry name" value="V-haloperoxidase"/>
</dbReference>